<comment type="caution">
    <text evidence="2">The sequence shown here is derived from an EMBL/GenBank/DDBJ whole genome shotgun (WGS) entry which is preliminary data.</text>
</comment>
<dbReference type="EMBL" id="VITV01000007">
    <property type="protein sequence ID" value="TWB70876.1"/>
    <property type="molecule type" value="Genomic_DNA"/>
</dbReference>
<feature type="transmembrane region" description="Helical" evidence="1">
    <location>
        <begin position="12"/>
        <end position="36"/>
    </location>
</feature>
<keyword evidence="1" id="KW-1133">Transmembrane helix</keyword>
<organism evidence="2 3">
    <name type="scientific">Nitrospirillum amazonense</name>
    <dbReference type="NCBI Taxonomy" id="28077"/>
    <lineage>
        <taxon>Bacteria</taxon>
        <taxon>Pseudomonadati</taxon>
        <taxon>Pseudomonadota</taxon>
        <taxon>Alphaproteobacteria</taxon>
        <taxon>Rhodospirillales</taxon>
        <taxon>Azospirillaceae</taxon>
        <taxon>Nitrospirillum</taxon>
    </lineage>
</organism>
<dbReference type="AlphaFoldDB" id="A0A560JIP4"/>
<proteinExistence type="predicted"/>
<protein>
    <submittedName>
        <fullName evidence="2">Uncharacterized protein</fullName>
    </submittedName>
</protein>
<sequence length="105" mass="11084">MLASVSFKLDGYDLGVLIGAALLIVFGILVAGIAYLLNAIGFDVRANIIIGSMSVMAIGSGIALVYGLHGYPDKRGRILGATVIAWIAVFTVPLAIYLIWGALFW</sequence>
<reference evidence="2 3" key="1">
    <citation type="submission" date="2019-06" db="EMBL/GenBank/DDBJ databases">
        <title>Genomic Encyclopedia of Type Strains, Phase IV (KMG-V): Genome sequencing to study the core and pangenomes of soil and plant-associated prokaryotes.</title>
        <authorList>
            <person name="Whitman W."/>
        </authorList>
    </citation>
    <scope>NUCLEOTIDE SEQUENCE [LARGE SCALE GENOMIC DNA]</scope>
    <source>
        <strain evidence="2 3">BR 12005</strain>
    </source>
</reference>
<keyword evidence="1" id="KW-0812">Transmembrane</keyword>
<evidence type="ECO:0000313" key="3">
    <source>
        <dbReference type="Proteomes" id="UP000320516"/>
    </source>
</evidence>
<dbReference type="Proteomes" id="UP000320516">
    <property type="component" value="Unassembled WGS sequence"/>
</dbReference>
<evidence type="ECO:0000313" key="2">
    <source>
        <dbReference type="EMBL" id="TWB70876.1"/>
    </source>
</evidence>
<feature type="transmembrane region" description="Helical" evidence="1">
    <location>
        <begin position="48"/>
        <end position="66"/>
    </location>
</feature>
<evidence type="ECO:0000256" key="1">
    <source>
        <dbReference type="SAM" id="Phobius"/>
    </source>
</evidence>
<gene>
    <name evidence="2" type="ORF">FBZ87_107260</name>
</gene>
<accession>A0A560JIP4</accession>
<name>A0A560JIP4_9PROT</name>
<keyword evidence="1" id="KW-0472">Membrane</keyword>
<feature type="transmembrane region" description="Helical" evidence="1">
    <location>
        <begin position="78"/>
        <end position="100"/>
    </location>
</feature>